<name>A0AAW9S0A1_9BACT</name>
<evidence type="ECO:0000256" key="1">
    <source>
        <dbReference type="SAM" id="SignalP"/>
    </source>
</evidence>
<keyword evidence="1" id="KW-0732">Signal</keyword>
<feature type="domain" description="Lipid/polyisoprenoid-binding YceI-like" evidence="2">
    <location>
        <begin position="34"/>
        <end position="202"/>
    </location>
</feature>
<dbReference type="PANTHER" id="PTHR34406">
    <property type="entry name" value="PROTEIN YCEI"/>
    <property type="match status" value="1"/>
</dbReference>
<comment type="caution">
    <text evidence="3">The sequence shown here is derived from an EMBL/GenBank/DDBJ whole genome shotgun (WGS) entry which is preliminary data.</text>
</comment>
<proteinExistence type="predicted"/>
<feature type="chain" id="PRO_5043858199" evidence="1">
    <location>
        <begin position="20"/>
        <end position="205"/>
    </location>
</feature>
<dbReference type="PANTHER" id="PTHR34406:SF1">
    <property type="entry name" value="PROTEIN YCEI"/>
    <property type="match status" value="1"/>
</dbReference>
<keyword evidence="4" id="KW-1185">Reference proteome</keyword>
<dbReference type="EMBL" id="JBDKWZ010000001">
    <property type="protein sequence ID" value="MEN7546616.1"/>
    <property type="molecule type" value="Genomic_DNA"/>
</dbReference>
<reference evidence="3 4" key="1">
    <citation type="submission" date="2024-04" db="EMBL/GenBank/DDBJ databases">
        <title>Novel genus in family Flammeovirgaceae.</title>
        <authorList>
            <person name="Nguyen T.H."/>
            <person name="Vuong T.Q."/>
            <person name="Le H."/>
            <person name="Kim S.-G."/>
        </authorList>
    </citation>
    <scope>NUCLEOTIDE SEQUENCE [LARGE SCALE GENOMIC DNA]</scope>
    <source>
        <strain evidence="3 4">JCM 23209</strain>
    </source>
</reference>
<dbReference type="Pfam" id="PF04264">
    <property type="entry name" value="YceI"/>
    <property type="match status" value="1"/>
</dbReference>
<dbReference type="RefSeq" id="WP_346819400.1">
    <property type="nucleotide sequence ID" value="NZ_JBDKWZ010000001.1"/>
</dbReference>
<dbReference type="SMART" id="SM00867">
    <property type="entry name" value="YceI"/>
    <property type="match status" value="1"/>
</dbReference>
<dbReference type="SUPFAM" id="SSF101874">
    <property type="entry name" value="YceI-like"/>
    <property type="match status" value="1"/>
</dbReference>
<dbReference type="AlphaFoldDB" id="A0AAW9S0A1"/>
<dbReference type="InterPro" id="IPR036761">
    <property type="entry name" value="TTHA0802/YceI-like_sf"/>
</dbReference>
<feature type="signal peptide" evidence="1">
    <location>
        <begin position="1"/>
        <end position="19"/>
    </location>
</feature>
<sequence length="205" mass="23266">MKAKLSTALILMASGFLMAFQLSTDPIKSLDAPEWEVDPAHSSISFTITHFFTPVQGRFDEFESMLMFSPEHLEESKAEFTVKVASINTQQTKRDNHLKSVDFFHAEKFPDMHFESTKFRKKGRDVYVVHGNLKIRDVIQEVAVPFQVLGTMDNPMKEGYELTSLRAEFTIDRTEFGVGTGSWAATTVVGDEVNVTLFFEANRKK</sequence>
<organism evidence="3 4">
    <name type="scientific">Rapidithrix thailandica</name>
    <dbReference type="NCBI Taxonomy" id="413964"/>
    <lineage>
        <taxon>Bacteria</taxon>
        <taxon>Pseudomonadati</taxon>
        <taxon>Bacteroidota</taxon>
        <taxon>Cytophagia</taxon>
        <taxon>Cytophagales</taxon>
        <taxon>Flammeovirgaceae</taxon>
        <taxon>Rapidithrix</taxon>
    </lineage>
</organism>
<accession>A0AAW9S0A1</accession>
<dbReference type="InterPro" id="IPR007372">
    <property type="entry name" value="Lipid/polyisoprenoid-bd_YceI"/>
</dbReference>
<evidence type="ECO:0000313" key="4">
    <source>
        <dbReference type="Proteomes" id="UP001403385"/>
    </source>
</evidence>
<evidence type="ECO:0000313" key="3">
    <source>
        <dbReference type="EMBL" id="MEN7546616.1"/>
    </source>
</evidence>
<evidence type="ECO:0000259" key="2">
    <source>
        <dbReference type="SMART" id="SM00867"/>
    </source>
</evidence>
<protein>
    <submittedName>
        <fullName evidence="3">YceI family protein</fullName>
    </submittedName>
</protein>
<dbReference type="Gene3D" id="2.40.128.110">
    <property type="entry name" value="Lipid/polyisoprenoid-binding, YceI-like"/>
    <property type="match status" value="1"/>
</dbReference>
<dbReference type="Proteomes" id="UP001403385">
    <property type="component" value="Unassembled WGS sequence"/>
</dbReference>
<gene>
    <name evidence="3" type="ORF">AAG747_01775</name>
</gene>